<name>A0A9P7DIE9_9AGAM</name>
<accession>A0A9P7DIE9</accession>
<dbReference type="SUPFAM" id="SSF53474">
    <property type="entry name" value="alpha/beta-Hydrolases"/>
    <property type="match status" value="1"/>
</dbReference>
<keyword evidence="2" id="KW-1185">Reference proteome</keyword>
<dbReference type="Gene3D" id="3.40.50.1820">
    <property type="entry name" value="alpha/beta hydrolase"/>
    <property type="match status" value="1"/>
</dbReference>
<evidence type="ECO:0000313" key="2">
    <source>
        <dbReference type="Proteomes" id="UP000807769"/>
    </source>
</evidence>
<protein>
    <submittedName>
        <fullName evidence="1">Uncharacterized protein</fullName>
    </submittedName>
</protein>
<evidence type="ECO:0000313" key="1">
    <source>
        <dbReference type="EMBL" id="KAG1794010.1"/>
    </source>
</evidence>
<reference evidence="1" key="1">
    <citation type="journal article" date="2020" name="New Phytol.">
        <title>Comparative genomics reveals dynamic genome evolution in host specialist ectomycorrhizal fungi.</title>
        <authorList>
            <person name="Lofgren L.A."/>
            <person name="Nguyen N.H."/>
            <person name="Vilgalys R."/>
            <person name="Ruytinx J."/>
            <person name="Liao H.L."/>
            <person name="Branco S."/>
            <person name="Kuo A."/>
            <person name="LaButti K."/>
            <person name="Lipzen A."/>
            <person name="Andreopoulos W."/>
            <person name="Pangilinan J."/>
            <person name="Riley R."/>
            <person name="Hundley H."/>
            <person name="Na H."/>
            <person name="Barry K."/>
            <person name="Grigoriev I.V."/>
            <person name="Stajich J.E."/>
            <person name="Kennedy P.G."/>
        </authorList>
    </citation>
    <scope>NUCLEOTIDE SEQUENCE</scope>
    <source>
        <strain evidence="1">MN1</strain>
    </source>
</reference>
<feature type="non-terminal residue" evidence="1">
    <location>
        <position position="160"/>
    </location>
</feature>
<gene>
    <name evidence="1" type="ORF">BJ212DRAFT_1292285</name>
</gene>
<organism evidence="1 2">
    <name type="scientific">Suillus subaureus</name>
    <dbReference type="NCBI Taxonomy" id="48587"/>
    <lineage>
        <taxon>Eukaryota</taxon>
        <taxon>Fungi</taxon>
        <taxon>Dikarya</taxon>
        <taxon>Basidiomycota</taxon>
        <taxon>Agaricomycotina</taxon>
        <taxon>Agaricomycetes</taxon>
        <taxon>Agaricomycetidae</taxon>
        <taxon>Boletales</taxon>
        <taxon>Suillineae</taxon>
        <taxon>Suillaceae</taxon>
        <taxon>Suillus</taxon>
    </lineage>
</organism>
<dbReference type="EMBL" id="JABBWG010000407">
    <property type="protein sequence ID" value="KAG1794010.1"/>
    <property type="molecule type" value="Genomic_DNA"/>
</dbReference>
<dbReference type="OrthoDB" id="408373at2759"/>
<dbReference type="Proteomes" id="UP000807769">
    <property type="component" value="Unassembled WGS sequence"/>
</dbReference>
<comment type="caution">
    <text evidence="1">The sequence shown here is derived from an EMBL/GenBank/DDBJ whole genome shotgun (WGS) entry which is preliminary data.</text>
</comment>
<proteinExistence type="predicted"/>
<dbReference type="RefSeq" id="XP_041185061.1">
    <property type="nucleotide sequence ID" value="XM_041332142.1"/>
</dbReference>
<dbReference type="AlphaFoldDB" id="A0A9P7DIE9"/>
<sequence>SGMSRVSKLVITSDSCEILAEGIGNLEGPTTILVHGLGSFTVVFDNLFKDDQLLSKVRYDMRSHGKSGTPVDQSNYSSPKFTADFMTVIEGFNQQKPYLFGTVVMDDCTRCPTGYLSGVIYVSALPCIGPIMMDLGEECLENLQPKLFTRDDRLGRFQDQ</sequence>
<dbReference type="GeneID" id="64626159"/>
<dbReference type="InterPro" id="IPR029058">
    <property type="entry name" value="AB_hydrolase_fold"/>
</dbReference>